<evidence type="ECO:0000313" key="3">
    <source>
        <dbReference type="Proteomes" id="UP000245771"/>
    </source>
</evidence>
<sequence length="133" mass="15015">MQLSILLTLKIAFCLVKVINASGEGDAGEPSISNFEWEKSGGDIGYHSAKETKHLDYVRRVRDAKDVQLIALDDHNESIKKKANLKPVLQYFKKKAKKQADTLNDLAVIRKLPGPKTRDHLARKGKLHRRSIE</sequence>
<accession>A0A316VDW2</accession>
<protein>
    <submittedName>
        <fullName evidence="2">Uncharacterized protein</fullName>
    </submittedName>
</protein>
<feature type="chain" id="PRO_5016270583" evidence="1">
    <location>
        <begin position="22"/>
        <end position="133"/>
    </location>
</feature>
<evidence type="ECO:0000256" key="1">
    <source>
        <dbReference type="SAM" id="SignalP"/>
    </source>
</evidence>
<name>A0A316VDW2_9BASI</name>
<reference evidence="2 3" key="1">
    <citation type="journal article" date="2018" name="Mol. Biol. Evol.">
        <title>Broad Genomic Sampling Reveals a Smut Pathogenic Ancestry of the Fungal Clade Ustilaginomycotina.</title>
        <authorList>
            <person name="Kijpornyongpan T."/>
            <person name="Mondo S.J."/>
            <person name="Barry K."/>
            <person name="Sandor L."/>
            <person name="Lee J."/>
            <person name="Lipzen A."/>
            <person name="Pangilinan J."/>
            <person name="LaButti K."/>
            <person name="Hainaut M."/>
            <person name="Henrissat B."/>
            <person name="Grigoriev I.V."/>
            <person name="Spatafora J.W."/>
            <person name="Aime M.C."/>
        </authorList>
    </citation>
    <scope>NUCLEOTIDE SEQUENCE [LARGE SCALE GENOMIC DNA]</scope>
    <source>
        <strain evidence="2 3">MCA 3882</strain>
    </source>
</reference>
<dbReference type="EMBL" id="KZ819603">
    <property type="protein sequence ID" value="PWN35514.1"/>
    <property type="molecule type" value="Genomic_DNA"/>
</dbReference>
<dbReference type="RefSeq" id="XP_025355816.1">
    <property type="nucleotide sequence ID" value="XM_025497721.1"/>
</dbReference>
<keyword evidence="1" id="KW-0732">Signal</keyword>
<evidence type="ECO:0000313" key="2">
    <source>
        <dbReference type="EMBL" id="PWN35514.1"/>
    </source>
</evidence>
<organism evidence="2 3">
    <name type="scientific">Meira miltonrushii</name>
    <dbReference type="NCBI Taxonomy" id="1280837"/>
    <lineage>
        <taxon>Eukaryota</taxon>
        <taxon>Fungi</taxon>
        <taxon>Dikarya</taxon>
        <taxon>Basidiomycota</taxon>
        <taxon>Ustilaginomycotina</taxon>
        <taxon>Exobasidiomycetes</taxon>
        <taxon>Exobasidiales</taxon>
        <taxon>Brachybasidiaceae</taxon>
        <taxon>Meira</taxon>
    </lineage>
</organism>
<feature type="signal peptide" evidence="1">
    <location>
        <begin position="1"/>
        <end position="21"/>
    </location>
</feature>
<dbReference type="Proteomes" id="UP000245771">
    <property type="component" value="Unassembled WGS sequence"/>
</dbReference>
<gene>
    <name evidence="2" type="ORF">FA14DRAFT_154927</name>
</gene>
<dbReference type="InParanoid" id="A0A316VDW2"/>
<keyword evidence="3" id="KW-1185">Reference proteome</keyword>
<dbReference type="AlphaFoldDB" id="A0A316VDW2"/>
<proteinExistence type="predicted"/>
<dbReference type="GeneID" id="37019502"/>